<feature type="binding site" evidence="15">
    <location>
        <position position="260"/>
    </location>
    <ligand>
        <name>glyoxylate</name>
        <dbReference type="ChEBI" id="CHEBI:36655"/>
    </ligand>
</feature>
<dbReference type="RefSeq" id="WP_368504284.1">
    <property type="nucleotide sequence ID" value="NZ_CP162551.1"/>
</dbReference>
<keyword evidence="6" id="KW-0560">Oxidoreductase</keyword>
<comment type="catalytic activity">
    <reaction evidence="10">
        <text>mandelate + O2 = phenylglyoxylate + H2O2</text>
        <dbReference type="Rhea" id="RHEA:68968"/>
        <dbReference type="ChEBI" id="CHEBI:15379"/>
        <dbReference type="ChEBI" id="CHEBI:16240"/>
        <dbReference type="ChEBI" id="CHEBI:25147"/>
        <dbReference type="ChEBI" id="CHEBI:36656"/>
    </reaction>
</comment>
<protein>
    <recommendedName>
        <fullName evidence="8">L-lactate oxidase</fullName>
        <ecNumber evidence="3">1.1.3.15</ecNumber>
    </recommendedName>
    <alternativeName>
        <fullName evidence="13">(S)-2-hydroxy-acid oxidase</fullName>
    </alternativeName>
</protein>
<evidence type="ECO:0000256" key="11">
    <source>
        <dbReference type="ARBA" id="ARBA00050773"/>
    </source>
</evidence>
<accession>A0AB39BTZ8</accession>
<dbReference type="SUPFAM" id="SSF51395">
    <property type="entry name" value="FMN-linked oxidoreductases"/>
    <property type="match status" value="1"/>
</dbReference>
<dbReference type="PANTHER" id="PTHR10578:SF143">
    <property type="entry name" value="FMN-DEPENDENT ALPHA-HYDROXY ACID DEHYDROGENASE PB1A11.03"/>
    <property type="match status" value="1"/>
</dbReference>
<feature type="binding site" evidence="15">
    <location>
        <position position="46"/>
    </location>
    <ligand>
        <name>glyoxylate</name>
        <dbReference type="ChEBI" id="CHEBI:36655"/>
    </ligand>
</feature>
<dbReference type="InterPro" id="IPR000262">
    <property type="entry name" value="FMN-dep_DH"/>
</dbReference>
<feature type="binding site" evidence="15">
    <location>
        <position position="152"/>
    </location>
    <ligand>
        <name>glyoxylate</name>
        <dbReference type="ChEBI" id="CHEBI:36655"/>
    </ligand>
</feature>
<dbReference type="Gene3D" id="3.20.20.70">
    <property type="entry name" value="Aldolase class I"/>
    <property type="match status" value="1"/>
</dbReference>
<gene>
    <name evidence="17" type="ORF">AB3N04_19885</name>
</gene>
<feature type="binding site" evidence="15">
    <location>
        <position position="287"/>
    </location>
    <ligand>
        <name>glyoxylate</name>
        <dbReference type="ChEBI" id="CHEBI:36655"/>
    </ligand>
</feature>
<evidence type="ECO:0000256" key="6">
    <source>
        <dbReference type="ARBA" id="ARBA00023002"/>
    </source>
</evidence>
<evidence type="ECO:0000256" key="2">
    <source>
        <dbReference type="ARBA" id="ARBA00001917"/>
    </source>
</evidence>
<evidence type="ECO:0000256" key="1">
    <source>
        <dbReference type="ARBA" id="ARBA00000616"/>
    </source>
</evidence>
<sequence length="396" mass="43252">MSGYGEKVQFQIYSPEHSNESGKFPLAFEEWERLAKEKLDDGPYWYVAGGAGSGVTMKANRQAIDRHVLQPRMLCNVEERDLSVTLFGRNHQSPILLAPIGVQSIIHEQGELASARASAKAGVPYIASTASSYTMEEIAEVMGDATRWFQLYWGKDKEVTASMLQRAEKAGYSALVVTLDTPILGWREKDLEHTYLPFMNGIGIANYLSDPAFCSNLKKSPQEDMRSAIQFFFSIFSNSSLTWEDIAFLREHTKLPIILKGIVHPNDAELALQADVDGIIVSNHGGRQVDGAIGAMDALLGVCEVVKGRVPVLMDSGISRGSDVVKAISLGATAVLLGRPYAYGLAVGGEEGVSHVLRNLIADTDLTLALSGRSSIRELDSSLLFKRDASLKHSFQ</sequence>
<feature type="binding site" evidence="15">
    <location>
        <position position="282"/>
    </location>
    <ligand>
        <name>FMN</name>
        <dbReference type="ChEBI" id="CHEBI:58210"/>
    </ligand>
</feature>
<feature type="domain" description="FMN hydroxy acid dehydrogenase" evidence="16">
    <location>
        <begin position="20"/>
        <end position="389"/>
    </location>
</feature>
<feature type="binding site" evidence="15">
    <location>
        <position position="178"/>
    </location>
    <ligand>
        <name>FMN</name>
        <dbReference type="ChEBI" id="CHEBI:58210"/>
    </ligand>
</feature>
<organism evidence="17">
    <name type="scientific">Alkalihalophilus sp. As8PL</name>
    <dbReference type="NCBI Taxonomy" id="3237103"/>
    <lineage>
        <taxon>Bacteria</taxon>
        <taxon>Bacillati</taxon>
        <taxon>Bacillota</taxon>
        <taxon>Bacilli</taxon>
        <taxon>Bacillales</taxon>
        <taxon>Bacillaceae</taxon>
        <taxon>Alkalihalophilus</taxon>
    </lineage>
</organism>
<comment type="catalytic activity">
    <reaction evidence="11">
        <text>2-hydroxyoctadecanoate + O2 = 2-oxooctadecanoate + H2O2</text>
        <dbReference type="Rhea" id="RHEA:68964"/>
        <dbReference type="ChEBI" id="CHEBI:15379"/>
        <dbReference type="ChEBI" id="CHEBI:16240"/>
        <dbReference type="ChEBI" id="CHEBI:17162"/>
        <dbReference type="ChEBI" id="CHEBI:76724"/>
    </reaction>
</comment>
<dbReference type="PROSITE" id="PS51349">
    <property type="entry name" value="FMN_HYDROXY_ACID_DH_2"/>
    <property type="match status" value="1"/>
</dbReference>
<dbReference type="PANTHER" id="PTHR10578">
    <property type="entry name" value="S -2-HYDROXY-ACID OXIDASE-RELATED"/>
    <property type="match status" value="1"/>
</dbReference>
<evidence type="ECO:0000256" key="15">
    <source>
        <dbReference type="PIRSR" id="PIRSR000138-2"/>
    </source>
</evidence>
<evidence type="ECO:0000256" key="9">
    <source>
        <dbReference type="ARBA" id="ARBA00048754"/>
    </source>
</evidence>
<evidence type="ECO:0000256" key="10">
    <source>
        <dbReference type="ARBA" id="ARBA00050549"/>
    </source>
</evidence>
<evidence type="ECO:0000256" key="3">
    <source>
        <dbReference type="ARBA" id="ARBA00013087"/>
    </source>
</evidence>
<dbReference type="EC" id="1.1.3.15" evidence="3"/>
<feature type="binding site" evidence="15">
    <location>
        <position position="128"/>
    </location>
    <ligand>
        <name>FMN</name>
        <dbReference type="ChEBI" id="CHEBI:58210"/>
    </ligand>
</feature>
<evidence type="ECO:0000256" key="13">
    <source>
        <dbReference type="ARBA" id="ARBA00079803"/>
    </source>
</evidence>
<reference evidence="17" key="1">
    <citation type="submission" date="2024-07" db="EMBL/GenBank/DDBJ databases">
        <title>Identification and characteristics of an arsenic-resistant bacterial isolate, which belongs to a novel species.</title>
        <authorList>
            <person name="Juszczyk A."/>
            <person name="Kowalczyk A."/>
            <person name="Was K."/>
            <person name="Kosowicz W."/>
            <person name="Budzyn A."/>
            <person name="Latowski D."/>
        </authorList>
    </citation>
    <scope>NUCLEOTIDE SEQUENCE</scope>
    <source>
        <strain evidence="17">As8PL</strain>
    </source>
</reference>
<feature type="binding site" evidence="15">
    <location>
        <position position="150"/>
    </location>
    <ligand>
        <name>FMN</name>
        <dbReference type="ChEBI" id="CHEBI:58210"/>
    </ligand>
</feature>
<evidence type="ECO:0000256" key="7">
    <source>
        <dbReference type="ARBA" id="ARBA00024042"/>
    </source>
</evidence>
<dbReference type="InterPro" id="IPR008259">
    <property type="entry name" value="FMN_hydac_DH_AS"/>
</dbReference>
<dbReference type="InterPro" id="IPR037396">
    <property type="entry name" value="FMN_HAD"/>
</dbReference>
<evidence type="ECO:0000256" key="8">
    <source>
        <dbReference type="ARBA" id="ARBA00029513"/>
    </source>
</evidence>
<comment type="similarity">
    <text evidence="7">Belongs to the FMN-dependent alpha-hydroxy acid dehydrogenase family.</text>
</comment>
<evidence type="ECO:0000256" key="5">
    <source>
        <dbReference type="ARBA" id="ARBA00022643"/>
    </source>
</evidence>
<feature type="binding site" evidence="15">
    <location>
        <begin position="99"/>
        <end position="101"/>
    </location>
    <ligand>
        <name>FMN</name>
        <dbReference type="ChEBI" id="CHEBI:58210"/>
    </ligand>
</feature>
<dbReference type="FunFam" id="3.20.20.70:FF:000029">
    <property type="entry name" value="L-lactate dehydrogenase"/>
    <property type="match status" value="1"/>
</dbReference>
<dbReference type="AlphaFoldDB" id="A0AB39BTZ8"/>
<keyword evidence="4 15" id="KW-0285">Flavoprotein</keyword>
<name>A0AB39BTZ8_9BACI</name>
<feature type="binding site" evidence="15">
    <location>
        <position position="284"/>
    </location>
    <ligand>
        <name>glyoxylate</name>
        <dbReference type="ChEBI" id="CHEBI:36655"/>
    </ligand>
</feature>
<dbReference type="InterPro" id="IPR013785">
    <property type="entry name" value="Aldolase_TIM"/>
</dbReference>
<evidence type="ECO:0000256" key="4">
    <source>
        <dbReference type="ARBA" id="ARBA00022630"/>
    </source>
</evidence>
<evidence type="ECO:0000259" key="16">
    <source>
        <dbReference type="PROSITE" id="PS51349"/>
    </source>
</evidence>
<dbReference type="Pfam" id="PF01070">
    <property type="entry name" value="FMN_dh"/>
    <property type="match status" value="1"/>
</dbReference>
<feature type="binding site" evidence="15">
    <location>
        <begin position="338"/>
        <end position="339"/>
    </location>
    <ligand>
        <name>FMN</name>
        <dbReference type="ChEBI" id="CHEBI:58210"/>
    </ligand>
</feature>
<comment type="catalytic activity">
    <reaction evidence="1">
        <text>a (2S)-2-hydroxycarboxylate + O2 = a 2-oxocarboxylate + H2O2</text>
        <dbReference type="Rhea" id="RHEA:16789"/>
        <dbReference type="ChEBI" id="CHEBI:15379"/>
        <dbReference type="ChEBI" id="CHEBI:16240"/>
        <dbReference type="ChEBI" id="CHEBI:35179"/>
        <dbReference type="ChEBI" id="CHEBI:58123"/>
        <dbReference type="EC" id="1.1.3.15"/>
    </reaction>
</comment>
<evidence type="ECO:0000256" key="14">
    <source>
        <dbReference type="PIRSR" id="PIRSR000138-1"/>
    </source>
</evidence>
<feature type="active site" description="Proton acceptor" evidence="14">
    <location>
        <position position="284"/>
    </location>
</feature>
<comment type="cofactor">
    <cofactor evidence="2">
        <name>FMN</name>
        <dbReference type="ChEBI" id="CHEBI:58210"/>
    </cofactor>
</comment>
<evidence type="ECO:0000256" key="12">
    <source>
        <dbReference type="ARBA" id="ARBA00052949"/>
    </source>
</evidence>
<dbReference type="GO" id="GO:0003973">
    <property type="term" value="F:(S)-2-hydroxy-acid oxidase activity"/>
    <property type="evidence" value="ECO:0007669"/>
    <property type="project" value="UniProtKB-EC"/>
</dbReference>
<feature type="binding site" evidence="15">
    <location>
        <position position="187"/>
    </location>
    <ligand>
        <name>glyoxylate</name>
        <dbReference type="ChEBI" id="CHEBI:36655"/>
    </ligand>
</feature>
<comment type="catalytic activity">
    <reaction evidence="12">
        <text>2-hydroxyoctanoate + O2 = 2-oxooctanoate + H2O2</text>
        <dbReference type="Rhea" id="RHEA:67940"/>
        <dbReference type="ChEBI" id="CHEBI:15379"/>
        <dbReference type="ChEBI" id="CHEBI:16240"/>
        <dbReference type="ChEBI" id="CHEBI:133514"/>
        <dbReference type="ChEBI" id="CHEBI:176689"/>
    </reaction>
</comment>
<dbReference type="EMBL" id="CP162551">
    <property type="protein sequence ID" value="XDI36905.1"/>
    <property type="molecule type" value="Genomic_DNA"/>
</dbReference>
<dbReference type="PROSITE" id="PS00557">
    <property type="entry name" value="FMN_HYDROXY_ACID_DH_1"/>
    <property type="match status" value="1"/>
</dbReference>
<proteinExistence type="inferred from homology"/>
<dbReference type="PIRSF" id="PIRSF000138">
    <property type="entry name" value="Al-hdrx_acd_dh"/>
    <property type="match status" value="1"/>
</dbReference>
<evidence type="ECO:0000313" key="17">
    <source>
        <dbReference type="EMBL" id="XDI36905.1"/>
    </source>
</evidence>
<dbReference type="InterPro" id="IPR012133">
    <property type="entry name" value="Alpha-hydoxy_acid_DH_FMN"/>
</dbReference>
<comment type="catalytic activity">
    <reaction evidence="9">
        <text>(S)-lactate + O2 = pyruvate + H2O2</text>
        <dbReference type="Rhea" id="RHEA:55868"/>
        <dbReference type="ChEBI" id="CHEBI:15361"/>
        <dbReference type="ChEBI" id="CHEBI:15379"/>
        <dbReference type="ChEBI" id="CHEBI:16240"/>
        <dbReference type="ChEBI" id="CHEBI:16651"/>
    </reaction>
    <physiologicalReaction direction="left-to-right" evidence="9">
        <dbReference type="Rhea" id="RHEA:55869"/>
    </physiologicalReaction>
</comment>
<dbReference type="GO" id="GO:0010181">
    <property type="term" value="F:FMN binding"/>
    <property type="evidence" value="ECO:0007669"/>
    <property type="project" value="InterPro"/>
</dbReference>
<keyword evidence="5 15" id="KW-0288">FMN</keyword>